<organism evidence="2 3">
    <name type="scientific">Eimeria tenella</name>
    <name type="common">Coccidian parasite</name>
    <dbReference type="NCBI Taxonomy" id="5802"/>
    <lineage>
        <taxon>Eukaryota</taxon>
        <taxon>Sar</taxon>
        <taxon>Alveolata</taxon>
        <taxon>Apicomplexa</taxon>
        <taxon>Conoidasida</taxon>
        <taxon>Coccidia</taxon>
        <taxon>Eucoccidiorida</taxon>
        <taxon>Eimeriorina</taxon>
        <taxon>Eimeriidae</taxon>
        <taxon>Eimeria</taxon>
    </lineage>
</organism>
<name>U6L6U8_EIMTE</name>
<feature type="region of interest" description="Disordered" evidence="1">
    <location>
        <begin position="81"/>
        <end position="117"/>
    </location>
</feature>
<reference evidence="2" key="2">
    <citation type="submission" date="2013-10" db="EMBL/GenBank/DDBJ databases">
        <authorList>
            <person name="Aslett M."/>
        </authorList>
    </citation>
    <scope>NUCLEOTIDE SEQUENCE [LARGE SCALE GENOMIC DNA]</scope>
    <source>
        <strain evidence="2">Houghton</strain>
    </source>
</reference>
<dbReference type="VEuPathDB" id="ToxoDB:ETH2_0739300"/>
<feature type="region of interest" description="Disordered" evidence="1">
    <location>
        <begin position="38"/>
        <end position="62"/>
    </location>
</feature>
<dbReference type="AlphaFoldDB" id="U6L6U8"/>
<feature type="compositionally biased region" description="Low complexity" evidence="1">
    <location>
        <begin position="38"/>
        <end position="57"/>
    </location>
</feature>
<dbReference type="VEuPathDB" id="ToxoDB:ETH_00042445"/>
<gene>
    <name evidence="2" type="ORF">ETH_00042445</name>
</gene>
<dbReference type="RefSeq" id="XP_013235063.1">
    <property type="nucleotide sequence ID" value="XM_013379609.1"/>
</dbReference>
<protein>
    <submittedName>
        <fullName evidence="2">Zinc finger (C3HC4 RING finger) protein, putative</fullName>
    </submittedName>
</protein>
<dbReference type="OrthoDB" id="349197at2759"/>
<evidence type="ECO:0000313" key="3">
    <source>
        <dbReference type="Proteomes" id="UP000030747"/>
    </source>
</evidence>
<keyword evidence="3" id="KW-1185">Reference proteome</keyword>
<dbReference type="GeneID" id="25257528"/>
<accession>U6L6U8</accession>
<dbReference type="Proteomes" id="UP000030747">
    <property type="component" value="Unassembled WGS sequence"/>
</dbReference>
<feature type="compositionally biased region" description="Low complexity" evidence="1">
    <location>
        <begin position="105"/>
        <end position="117"/>
    </location>
</feature>
<sequence>ARMIGCLEGPTPDVEAAEELQEALKFVEALAARAAAARDCSSSSSSSGNSSSSSSNNLKRLKPLHERMQVFTRLLQMVHEQQLKTRAAKQQQQQQQQLEAGRHTGSSSSSSNSNSSSGFSFYQAADGQPIFLHPFCYQ</sequence>
<reference evidence="2" key="1">
    <citation type="submission" date="2013-10" db="EMBL/GenBank/DDBJ databases">
        <title>Genomic analysis of the causative agents of coccidiosis in chickens.</title>
        <authorList>
            <person name="Reid A.J."/>
            <person name="Blake D."/>
            <person name="Billington K."/>
            <person name="Browne H."/>
            <person name="Dunn M."/>
            <person name="Hung S."/>
            <person name="Kawahara F."/>
            <person name="Miranda-Saavedra D."/>
            <person name="Mourier T."/>
            <person name="Nagra H."/>
            <person name="Otto T.D."/>
            <person name="Rawlings N."/>
            <person name="Sanchez A."/>
            <person name="Sanders M."/>
            <person name="Subramaniam C."/>
            <person name="Tay Y."/>
            <person name="Dear P."/>
            <person name="Doerig C."/>
            <person name="Gruber A."/>
            <person name="Parkinson J."/>
            <person name="Shirley M."/>
            <person name="Wan K.L."/>
            <person name="Berriman M."/>
            <person name="Tomley F."/>
            <person name="Pain A."/>
        </authorList>
    </citation>
    <scope>NUCLEOTIDE SEQUENCE [LARGE SCALE GENOMIC DNA]</scope>
    <source>
        <strain evidence="2">Houghton</strain>
    </source>
</reference>
<proteinExistence type="predicted"/>
<dbReference type="EMBL" id="HG676866">
    <property type="protein sequence ID" value="CDJ44314.1"/>
    <property type="molecule type" value="Genomic_DNA"/>
</dbReference>
<evidence type="ECO:0000313" key="2">
    <source>
        <dbReference type="EMBL" id="CDJ44314.1"/>
    </source>
</evidence>
<feature type="non-terminal residue" evidence="2">
    <location>
        <position position="1"/>
    </location>
</feature>
<evidence type="ECO:0000256" key="1">
    <source>
        <dbReference type="SAM" id="MobiDB-lite"/>
    </source>
</evidence>